<accession>A0A4Z2IS59</accession>
<keyword evidence="2" id="KW-1185">Reference proteome</keyword>
<dbReference type="Proteomes" id="UP000314294">
    <property type="component" value="Unassembled WGS sequence"/>
</dbReference>
<name>A0A4Z2IS59_9TELE</name>
<protein>
    <submittedName>
        <fullName evidence="1">Uncharacterized protein</fullName>
    </submittedName>
</protein>
<dbReference type="AlphaFoldDB" id="A0A4Z2IS59"/>
<gene>
    <name evidence="1" type="ORF">EYF80_009184</name>
</gene>
<organism evidence="1 2">
    <name type="scientific">Liparis tanakae</name>
    <name type="common">Tanaka's snailfish</name>
    <dbReference type="NCBI Taxonomy" id="230148"/>
    <lineage>
        <taxon>Eukaryota</taxon>
        <taxon>Metazoa</taxon>
        <taxon>Chordata</taxon>
        <taxon>Craniata</taxon>
        <taxon>Vertebrata</taxon>
        <taxon>Euteleostomi</taxon>
        <taxon>Actinopterygii</taxon>
        <taxon>Neopterygii</taxon>
        <taxon>Teleostei</taxon>
        <taxon>Neoteleostei</taxon>
        <taxon>Acanthomorphata</taxon>
        <taxon>Eupercaria</taxon>
        <taxon>Perciformes</taxon>
        <taxon>Cottioidei</taxon>
        <taxon>Cottales</taxon>
        <taxon>Liparidae</taxon>
        <taxon>Liparis</taxon>
    </lineage>
</organism>
<proteinExistence type="predicted"/>
<evidence type="ECO:0000313" key="1">
    <source>
        <dbReference type="EMBL" id="TNN80676.1"/>
    </source>
</evidence>
<dbReference type="EMBL" id="SRLO01000053">
    <property type="protein sequence ID" value="TNN80676.1"/>
    <property type="molecule type" value="Genomic_DNA"/>
</dbReference>
<evidence type="ECO:0000313" key="2">
    <source>
        <dbReference type="Proteomes" id="UP000314294"/>
    </source>
</evidence>
<sequence>MNSCRVTVPSPSASSRLNIRSASAAGTCSSVQMVRNSSLLIRPELSTSYAMKRWRSRSCSSALITALEGTHIHTGHMVTQLTNQRQHLVTMETRTSTTCDLEFLKLRHRVKNTCSPEEVSDRPLQLYKHRLAAGGLTESVIGGQCVQAAADRHHSAQIAVRQPRQDGQPHLIRKTQPAHPLLPPSPQPLGCPAPSAVLSDQRFSMAMLILHRIQRRSGQ</sequence>
<comment type="caution">
    <text evidence="1">The sequence shown here is derived from an EMBL/GenBank/DDBJ whole genome shotgun (WGS) entry which is preliminary data.</text>
</comment>
<reference evidence="1 2" key="1">
    <citation type="submission" date="2019-03" db="EMBL/GenBank/DDBJ databases">
        <title>First draft genome of Liparis tanakae, snailfish: a comprehensive survey of snailfish specific genes.</title>
        <authorList>
            <person name="Kim W."/>
            <person name="Song I."/>
            <person name="Jeong J.-H."/>
            <person name="Kim D."/>
            <person name="Kim S."/>
            <person name="Ryu S."/>
            <person name="Song J.Y."/>
            <person name="Lee S.K."/>
        </authorList>
    </citation>
    <scope>NUCLEOTIDE SEQUENCE [LARGE SCALE GENOMIC DNA]</scope>
    <source>
        <tissue evidence="1">Muscle</tissue>
    </source>
</reference>